<protein>
    <submittedName>
        <fullName evidence="2">Quinol monooxygenase</fullName>
        <ecNumber evidence="2">1.-.-.-</ecNumber>
    </submittedName>
</protein>
<evidence type="ECO:0000313" key="3">
    <source>
        <dbReference type="Proteomes" id="UP001302949"/>
    </source>
</evidence>
<dbReference type="GO" id="GO:0004497">
    <property type="term" value="F:monooxygenase activity"/>
    <property type="evidence" value="ECO:0007669"/>
    <property type="project" value="UniProtKB-KW"/>
</dbReference>
<dbReference type="Pfam" id="PF03992">
    <property type="entry name" value="ABM"/>
    <property type="match status" value="1"/>
</dbReference>
<name>A0ABU5QAY1_9BACT</name>
<dbReference type="PANTHER" id="PTHR33336">
    <property type="entry name" value="QUINOL MONOOXYGENASE YGIN-RELATED"/>
    <property type="match status" value="1"/>
</dbReference>
<comment type="caution">
    <text evidence="2">The sequence shown here is derived from an EMBL/GenBank/DDBJ whole genome shotgun (WGS) entry which is preliminary data.</text>
</comment>
<keyword evidence="2" id="KW-0560">Oxidoreductase</keyword>
<dbReference type="EC" id="1.-.-.-" evidence="2"/>
<dbReference type="PROSITE" id="PS51725">
    <property type="entry name" value="ABM"/>
    <property type="match status" value="1"/>
</dbReference>
<reference evidence="2 3" key="1">
    <citation type="submission" date="2023-12" db="EMBL/GenBank/DDBJ databases">
        <title>Novel species of the genus Arcicella isolated from rivers.</title>
        <authorList>
            <person name="Lu H."/>
        </authorList>
    </citation>
    <scope>NUCLEOTIDE SEQUENCE [LARGE SCALE GENOMIC DNA]</scope>
    <source>
        <strain evidence="2 3">KCTC 23307</strain>
    </source>
</reference>
<dbReference type="InterPro" id="IPR007138">
    <property type="entry name" value="ABM_dom"/>
</dbReference>
<dbReference type="PANTHER" id="PTHR33336:SF15">
    <property type="entry name" value="ABM DOMAIN-CONTAINING PROTEIN"/>
    <property type="match status" value="1"/>
</dbReference>
<evidence type="ECO:0000313" key="2">
    <source>
        <dbReference type="EMBL" id="MEA5139883.1"/>
    </source>
</evidence>
<evidence type="ECO:0000259" key="1">
    <source>
        <dbReference type="PROSITE" id="PS51725"/>
    </source>
</evidence>
<dbReference type="InterPro" id="IPR050744">
    <property type="entry name" value="AI-2_Isomerase_LsrG"/>
</dbReference>
<sequence>MNIYLTAIVRSKPEKVEELKAQLQQLVVESRKEAACIQYDLHQSIEESTLFTFHEIWESYEGLMLHDQQPHIKAFGLVADELLDGPVKIIRASKVD</sequence>
<keyword evidence="2" id="KW-0503">Monooxygenase</keyword>
<feature type="domain" description="ABM" evidence="1">
    <location>
        <begin position="3"/>
        <end position="91"/>
    </location>
</feature>
<dbReference type="Proteomes" id="UP001302949">
    <property type="component" value="Unassembled WGS sequence"/>
</dbReference>
<dbReference type="Gene3D" id="3.30.70.100">
    <property type="match status" value="1"/>
</dbReference>
<accession>A0ABU5QAY1</accession>
<dbReference type="SUPFAM" id="SSF54909">
    <property type="entry name" value="Dimeric alpha+beta barrel"/>
    <property type="match status" value="1"/>
</dbReference>
<dbReference type="RefSeq" id="WP_323297042.1">
    <property type="nucleotide sequence ID" value="NZ_JAYFUM010000012.1"/>
</dbReference>
<gene>
    <name evidence="2" type="ORF">VB248_12095</name>
</gene>
<dbReference type="EMBL" id="JAYFUM010000012">
    <property type="protein sequence ID" value="MEA5139883.1"/>
    <property type="molecule type" value="Genomic_DNA"/>
</dbReference>
<proteinExistence type="predicted"/>
<dbReference type="InterPro" id="IPR011008">
    <property type="entry name" value="Dimeric_a/b-barrel"/>
</dbReference>
<organism evidence="2 3">
    <name type="scientific">Arcicella rigui</name>
    <dbReference type="NCBI Taxonomy" id="797020"/>
    <lineage>
        <taxon>Bacteria</taxon>
        <taxon>Pseudomonadati</taxon>
        <taxon>Bacteroidota</taxon>
        <taxon>Cytophagia</taxon>
        <taxon>Cytophagales</taxon>
        <taxon>Flectobacillaceae</taxon>
        <taxon>Arcicella</taxon>
    </lineage>
</organism>
<keyword evidence="3" id="KW-1185">Reference proteome</keyword>